<keyword evidence="1" id="KW-0812">Transmembrane</keyword>
<evidence type="ECO:0000256" key="1">
    <source>
        <dbReference type="SAM" id="Phobius"/>
    </source>
</evidence>
<name>A0A7L7KSI0_9MOLU</name>
<evidence type="ECO:0000313" key="3">
    <source>
        <dbReference type="Proteomes" id="UP000514720"/>
    </source>
</evidence>
<proteinExistence type="predicted"/>
<sequence length="95" mass="10822">MNLYLKTVLTYSGVLLTFIIQVTLFSMYHNIFLFFLPFIVFGLILDAIKRRSGEPKSRGFITLQRSEITLLYVIVNLALAVGVVVVTFIFAIVFL</sequence>
<reference evidence="2 3" key="1">
    <citation type="submission" date="2020-02" db="EMBL/GenBank/DDBJ databases">
        <authorList>
            <person name="Zheng R.K."/>
            <person name="Sun C.M."/>
        </authorList>
    </citation>
    <scope>NUCLEOTIDE SEQUENCE [LARGE SCALE GENOMIC DNA]</scope>
    <source>
        <strain evidence="3">zrk13</strain>
    </source>
</reference>
<keyword evidence="1" id="KW-1133">Transmembrane helix</keyword>
<dbReference type="EMBL" id="CP048914">
    <property type="protein sequence ID" value="QMS85369.1"/>
    <property type="molecule type" value="Genomic_DNA"/>
</dbReference>
<dbReference type="RefSeq" id="WP_258877162.1">
    <property type="nucleotide sequence ID" value="NZ_CP048914.1"/>
</dbReference>
<dbReference type="AlphaFoldDB" id="A0A7L7KSI0"/>
<keyword evidence="3" id="KW-1185">Reference proteome</keyword>
<dbReference type="Proteomes" id="UP000514720">
    <property type="component" value="Chromosome"/>
</dbReference>
<feature type="transmembrane region" description="Helical" evidence="1">
    <location>
        <begin position="69"/>
        <end position="94"/>
    </location>
</feature>
<evidence type="ECO:0000313" key="2">
    <source>
        <dbReference type="EMBL" id="QMS85369.1"/>
    </source>
</evidence>
<feature type="transmembrane region" description="Helical" evidence="1">
    <location>
        <begin position="31"/>
        <end position="48"/>
    </location>
</feature>
<gene>
    <name evidence="2" type="ORF">G4Z02_06255</name>
</gene>
<organism evidence="2 3">
    <name type="scientific">Candidatus Xianfuyuplasma coldseepsis</name>
    <dbReference type="NCBI Taxonomy" id="2782163"/>
    <lineage>
        <taxon>Bacteria</taxon>
        <taxon>Bacillati</taxon>
        <taxon>Mycoplasmatota</taxon>
        <taxon>Mollicutes</taxon>
        <taxon>Candidatus Izemoplasmatales</taxon>
        <taxon>Candidatus Izemoplasmataceae</taxon>
        <taxon>Candidatus Xianfuyuplasma</taxon>
    </lineage>
</organism>
<accession>A0A7L7KSI0</accession>
<keyword evidence="1" id="KW-0472">Membrane</keyword>
<dbReference type="KEGG" id="xcl:G4Z02_06255"/>
<feature type="transmembrane region" description="Helical" evidence="1">
    <location>
        <begin position="7"/>
        <end position="25"/>
    </location>
</feature>
<protein>
    <submittedName>
        <fullName evidence="2">Uncharacterized protein</fullName>
    </submittedName>
</protein>